<dbReference type="EMBL" id="CM004391">
    <property type="protein sequence ID" value="KAG8653792.1"/>
    <property type="molecule type" value="Genomic_DNA"/>
</dbReference>
<keyword evidence="2" id="KW-1185">Reference proteome</keyword>
<proteinExistence type="predicted"/>
<name>A0ACB7HM24_MANES</name>
<reference evidence="2" key="1">
    <citation type="journal article" date="2016" name="Nat. Biotechnol.">
        <title>Sequencing wild and cultivated cassava and related species reveals extensive interspecific hybridization and genetic diversity.</title>
        <authorList>
            <person name="Bredeson J.V."/>
            <person name="Lyons J.B."/>
            <person name="Prochnik S.E."/>
            <person name="Wu G.A."/>
            <person name="Ha C.M."/>
            <person name="Edsinger-Gonzales E."/>
            <person name="Grimwood J."/>
            <person name="Schmutz J."/>
            <person name="Rabbi I.Y."/>
            <person name="Egesi C."/>
            <person name="Nauluvula P."/>
            <person name="Lebot V."/>
            <person name="Ndunguru J."/>
            <person name="Mkamilo G."/>
            <person name="Bart R.S."/>
            <person name="Setter T.L."/>
            <person name="Gleadow R.M."/>
            <person name="Kulakow P."/>
            <person name="Ferguson M.E."/>
            <person name="Rounsley S."/>
            <person name="Rokhsar D.S."/>
        </authorList>
    </citation>
    <scope>NUCLEOTIDE SEQUENCE [LARGE SCALE GENOMIC DNA]</scope>
    <source>
        <strain evidence="2">cv. AM560-2</strain>
    </source>
</reference>
<dbReference type="Proteomes" id="UP000091857">
    <property type="component" value="Chromosome 5"/>
</dbReference>
<gene>
    <name evidence="1" type="ORF">MANES_05G067401v8</name>
</gene>
<evidence type="ECO:0000313" key="2">
    <source>
        <dbReference type="Proteomes" id="UP000091857"/>
    </source>
</evidence>
<sequence length="295" mass="33168">MHTIPSFNSFFWLPSLPKKLHIFIMAVLDHRLVLVFGLLGNALSFLVYLAPLPTFYKIFKKKSTQEFQSLPYSVALFSAMLMLYYASLKNDAFMLITINAVGCFIETIYLVIYMIYATKISRIYTLKLLISFNLVTCAMIIVLTSLFSHGAERMNIVGWICVVFSVSVYAAPLSIMRFVVKTKSVEFMPFSLSLALTLCAACWFGYGLAVDDYFIASPNVLGFLLGLVQMIIYMIYKNKRNEILPQTNSQELASCGHQMKNNGNPNDASLNKPEEAAMDGENKSNKAVESSELHV</sequence>
<protein>
    <submittedName>
        <fullName evidence="1">Uncharacterized protein</fullName>
    </submittedName>
</protein>
<organism evidence="1 2">
    <name type="scientific">Manihot esculenta</name>
    <name type="common">Cassava</name>
    <name type="synonym">Jatropha manihot</name>
    <dbReference type="NCBI Taxonomy" id="3983"/>
    <lineage>
        <taxon>Eukaryota</taxon>
        <taxon>Viridiplantae</taxon>
        <taxon>Streptophyta</taxon>
        <taxon>Embryophyta</taxon>
        <taxon>Tracheophyta</taxon>
        <taxon>Spermatophyta</taxon>
        <taxon>Magnoliopsida</taxon>
        <taxon>eudicotyledons</taxon>
        <taxon>Gunneridae</taxon>
        <taxon>Pentapetalae</taxon>
        <taxon>rosids</taxon>
        <taxon>fabids</taxon>
        <taxon>Malpighiales</taxon>
        <taxon>Euphorbiaceae</taxon>
        <taxon>Crotonoideae</taxon>
        <taxon>Manihoteae</taxon>
        <taxon>Manihot</taxon>
    </lineage>
</organism>
<evidence type="ECO:0000313" key="1">
    <source>
        <dbReference type="EMBL" id="KAG8653792.1"/>
    </source>
</evidence>
<comment type="caution">
    <text evidence="1">The sequence shown here is derived from an EMBL/GenBank/DDBJ whole genome shotgun (WGS) entry which is preliminary data.</text>
</comment>
<accession>A0ACB7HM24</accession>